<reference evidence="1 2" key="1">
    <citation type="submission" date="2020-08" db="EMBL/GenBank/DDBJ databases">
        <title>Genomic Encyclopedia of Type Strains, Phase IV (KMG-IV): sequencing the most valuable type-strain genomes for metagenomic binning, comparative biology and taxonomic classification.</title>
        <authorList>
            <person name="Goeker M."/>
        </authorList>
    </citation>
    <scope>NUCLEOTIDE SEQUENCE [LARGE SCALE GENOMIC DNA]</scope>
    <source>
        <strain evidence="1 2">DSM 22071</strain>
    </source>
</reference>
<dbReference type="EMBL" id="JACHID010000006">
    <property type="protein sequence ID" value="MBB5021827.1"/>
    <property type="molecule type" value="Genomic_DNA"/>
</dbReference>
<dbReference type="RefSeq" id="WP_183731247.1">
    <property type="nucleotide sequence ID" value="NZ_JACHID010000006.1"/>
</dbReference>
<accession>A0A7W8DGY5</accession>
<comment type="caution">
    <text evidence="1">The sequence shown here is derived from an EMBL/GenBank/DDBJ whole genome shotgun (WGS) entry which is preliminary data.</text>
</comment>
<dbReference type="Proteomes" id="UP000528322">
    <property type="component" value="Unassembled WGS sequence"/>
</dbReference>
<evidence type="ECO:0000313" key="1">
    <source>
        <dbReference type="EMBL" id="MBB5021827.1"/>
    </source>
</evidence>
<proteinExistence type="predicted"/>
<sequence length="212" mass="23759">MAWFIDQWVEKCQGFEFSHIENSRFGFVSETTLNKHSKRARHGRAIRLPGKRKERETAYFFKNAYALGLLAKQLSKEEGDDVIAVLFRDTDGAASAGRGLRIKKVESIETGFESAGFNHGVAMMPNPKSEAWLLCALKSTSPYQHCTSLEDMSGNDNSPNSLKMLLEKALGKRPSADELSEMVKNRQVNICRIDMPSLQDFKSALARAVKAR</sequence>
<gene>
    <name evidence="1" type="ORF">HNR37_001141</name>
</gene>
<dbReference type="AlphaFoldDB" id="A0A7W8DGY5"/>
<organism evidence="1 2">
    <name type="scientific">Desulfurispira natronophila</name>
    <dbReference type="NCBI Taxonomy" id="682562"/>
    <lineage>
        <taxon>Bacteria</taxon>
        <taxon>Pseudomonadati</taxon>
        <taxon>Chrysiogenota</taxon>
        <taxon>Chrysiogenia</taxon>
        <taxon>Chrysiogenales</taxon>
        <taxon>Chrysiogenaceae</taxon>
        <taxon>Desulfurispira</taxon>
    </lineage>
</organism>
<protein>
    <submittedName>
        <fullName evidence="1">Uncharacterized protein</fullName>
    </submittedName>
</protein>
<keyword evidence="2" id="KW-1185">Reference proteome</keyword>
<evidence type="ECO:0000313" key="2">
    <source>
        <dbReference type="Proteomes" id="UP000528322"/>
    </source>
</evidence>
<name>A0A7W8DGY5_9BACT</name>